<accession>A0A3B1C418</accession>
<gene>
    <name evidence="1" type="ORF">MNBD_NITROSPINAE04-1007</name>
</gene>
<dbReference type="PANTHER" id="PTHR39673:SF5">
    <property type="entry name" value="TUNGSTEN-CONTAINING FORMYLMETHANOFURAN DEHYDROGENASE 2 SUBUNIT C"/>
    <property type="match status" value="1"/>
</dbReference>
<dbReference type="Gene3D" id="2.160.20.60">
    <property type="entry name" value="Glutamate synthase, alpha subunit, C-terminal domain"/>
    <property type="match status" value="1"/>
</dbReference>
<reference evidence="1" key="1">
    <citation type="submission" date="2018-06" db="EMBL/GenBank/DDBJ databases">
        <authorList>
            <person name="Zhirakovskaya E."/>
        </authorList>
    </citation>
    <scope>NUCLEOTIDE SEQUENCE</scope>
</reference>
<dbReference type="SUPFAM" id="SSF69336">
    <property type="entry name" value="Alpha subunit of glutamate synthase, C-terminal domain"/>
    <property type="match status" value="2"/>
</dbReference>
<dbReference type="EC" id="1.4.1.13" evidence="1"/>
<dbReference type="GO" id="GO:0004355">
    <property type="term" value="F:glutamate synthase (NADPH) activity"/>
    <property type="evidence" value="ECO:0007669"/>
    <property type="project" value="UniProtKB-EC"/>
</dbReference>
<evidence type="ECO:0000313" key="1">
    <source>
        <dbReference type="EMBL" id="VAX24919.1"/>
    </source>
</evidence>
<dbReference type="AlphaFoldDB" id="A0A3B1C418"/>
<dbReference type="EMBL" id="UOGA01000282">
    <property type="protein sequence ID" value="VAX24919.1"/>
    <property type="molecule type" value="Genomic_DNA"/>
</dbReference>
<keyword evidence="1" id="KW-0560">Oxidoreductase</keyword>
<proteinExistence type="predicted"/>
<organism evidence="1">
    <name type="scientific">hydrothermal vent metagenome</name>
    <dbReference type="NCBI Taxonomy" id="652676"/>
    <lineage>
        <taxon>unclassified sequences</taxon>
        <taxon>metagenomes</taxon>
        <taxon>ecological metagenomes</taxon>
    </lineage>
</organism>
<protein>
    <submittedName>
        <fullName evidence="1">Glutamate synthase [NADPH] large chain</fullName>
        <ecNumber evidence="1">1.4.1.13</ecNumber>
    </submittedName>
</protein>
<dbReference type="PANTHER" id="PTHR39673">
    <property type="entry name" value="TUNGSTEN FORMYLMETHANOFURAN DEHYDROGENASE, SUBUNIT C (FWDC)"/>
    <property type="match status" value="1"/>
</dbReference>
<name>A0A3B1C418_9ZZZZ</name>
<dbReference type="InterPro" id="IPR036485">
    <property type="entry name" value="Glu_synth_asu_C_sf"/>
</dbReference>
<sequence>MIKENLNEETLALDSKVPLEKVSDLARGYKKVSIDCGVMEMSGVTLNSMMKAARSAGVTDFKLLNVCGQTLVGTGMDGPANVEVHGLIGNHSAAFIDQIKLDTFPTYFPNEVWCPGDAQVAIGNTSNPTEMNIGGSVDDLFASYCPSGTFRVAGQGGNRCGLRAGAGIPHAWREINHSQFEEMDKHEIKETLLRKYQLRKARINNIGWDDYLKEFRLKVEDRNPPVIMFGRKVRDYFMEYAQGTIGIVLNVYDVETPVGYYVCSGMTAGKAFIRGEIPKERLGIRVGFAELTDGDRDFISEQIIGFYKTFDGRLADTYQARLDQLMKRFYNNRDELLDTFNKIVSAF</sequence>